<dbReference type="PROSITE" id="PS51517">
    <property type="entry name" value="NDT80"/>
    <property type="match status" value="1"/>
</dbReference>
<evidence type="ECO:0000256" key="3">
    <source>
        <dbReference type="SAM" id="MobiDB-lite"/>
    </source>
</evidence>
<accession>A0A8J5ULB7</accession>
<dbReference type="Proteomes" id="UP000694255">
    <property type="component" value="Unassembled WGS sequence"/>
</dbReference>
<dbReference type="GO" id="GO:0045944">
    <property type="term" value="P:positive regulation of transcription by RNA polymerase II"/>
    <property type="evidence" value="ECO:0007669"/>
    <property type="project" value="TreeGrafter"/>
</dbReference>
<dbReference type="Pfam" id="PF05224">
    <property type="entry name" value="NDT80_PhoG"/>
    <property type="match status" value="1"/>
</dbReference>
<dbReference type="GO" id="GO:0003700">
    <property type="term" value="F:DNA-binding transcription factor activity"/>
    <property type="evidence" value="ECO:0007669"/>
    <property type="project" value="UniProtKB-UniRule"/>
</dbReference>
<dbReference type="OrthoDB" id="2288358at2759"/>
<feature type="region of interest" description="Disordered" evidence="3">
    <location>
        <begin position="271"/>
        <end position="310"/>
    </location>
</feature>
<keyword evidence="1 2" id="KW-0238">DNA-binding</keyword>
<dbReference type="GO" id="GO:0003677">
    <property type="term" value="F:DNA binding"/>
    <property type="evidence" value="ECO:0007669"/>
    <property type="project" value="UniProtKB-KW"/>
</dbReference>
<organism evidence="5 6">
    <name type="scientific">[Candida] subhashii</name>
    <dbReference type="NCBI Taxonomy" id="561895"/>
    <lineage>
        <taxon>Eukaryota</taxon>
        <taxon>Fungi</taxon>
        <taxon>Dikarya</taxon>
        <taxon>Ascomycota</taxon>
        <taxon>Saccharomycotina</taxon>
        <taxon>Pichiomycetes</taxon>
        <taxon>Debaryomycetaceae</taxon>
        <taxon>Spathaspora</taxon>
    </lineage>
</organism>
<protein>
    <recommendedName>
        <fullName evidence="4">NDT80 domain-containing protein</fullName>
    </recommendedName>
</protein>
<proteinExistence type="predicted"/>
<feature type="compositionally biased region" description="Polar residues" evidence="3">
    <location>
        <begin position="274"/>
        <end position="287"/>
    </location>
</feature>
<feature type="DNA-binding region" description="NDT80" evidence="2">
    <location>
        <begin position="5"/>
        <end position="282"/>
    </location>
</feature>
<evidence type="ECO:0000256" key="2">
    <source>
        <dbReference type="PROSITE-ProRule" id="PRU00850"/>
    </source>
</evidence>
<dbReference type="PANTHER" id="PTHR35144">
    <property type="entry name" value="MEIOSIS-SPECIFIC TRANSCRIPTION FACTOR NDT80"/>
    <property type="match status" value="1"/>
</dbReference>
<keyword evidence="6" id="KW-1185">Reference proteome</keyword>
<dbReference type="GO" id="GO:0051321">
    <property type="term" value="P:meiotic cell cycle"/>
    <property type="evidence" value="ECO:0007669"/>
    <property type="project" value="TreeGrafter"/>
</dbReference>
<dbReference type="RefSeq" id="XP_049266025.1">
    <property type="nucleotide sequence ID" value="XM_049410314.1"/>
</dbReference>
<dbReference type="AlphaFoldDB" id="A0A8J5ULB7"/>
<dbReference type="EMBL" id="JAGSYN010000046">
    <property type="protein sequence ID" value="KAG7665793.1"/>
    <property type="molecule type" value="Genomic_DNA"/>
</dbReference>
<dbReference type="InterPro" id="IPR052605">
    <property type="entry name" value="Fungal_trans_regulator"/>
</dbReference>
<dbReference type="PANTHER" id="PTHR35144:SF2">
    <property type="entry name" value="MEIOSIS-SPECIFIC TRANSCRIPTION FACTOR NDT80"/>
    <property type="match status" value="1"/>
</dbReference>
<feature type="domain" description="NDT80" evidence="4">
    <location>
        <begin position="5"/>
        <end position="282"/>
    </location>
</feature>
<sequence length="456" mass="51867">MSIEFKSSPVKRHKRTIDTLIKSDPINSKSKIAPRSSLQFKVGPPFGKTIQVSSVHSTATKEALVPHIDARIDRGFDLIDNEWIGYKRNYFSVVASFQFEDFNKLEFQTSGFYTEIKNQIHPVKRFAIRLVSRCLEDNSEVPLVQHTAKRDRGPQIEPPVVTVVPGALPSHFVIKESANIRKQARIIHFDRLFYDDNFLPKTEESILNTYPSGNLTKVVKYERIQFASSAQHRKPSTGKKNFILQVELMVELEKDTYAVIALSATPPLTVRGRSPSNYTLSKLSGNQEPRKPRHTHSLPQTSRLPIKKENLEPNSIYSDDIILQQGDPFSEYEEETDSYATTDSRFESPRLIISVPFPSSNVFRFESTPSSSSRFSSKFRLGEPSPEPESLEPHFYLRKSFDIELEKQCSTASTFSSAFTEKSIENRINGYHKTYLDDSAEDQACISPSLLFSIPE</sequence>
<dbReference type="InterPro" id="IPR024061">
    <property type="entry name" value="NDT80_DNA-bd_dom"/>
</dbReference>
<evidence type="ECO:0000313" key="6">
    <source>
        <dbReference type="Proteomes" id="UP000694255"/>
    </source>
</evidence>
<reference evidence="5 6" key="1">
    <citation type="journal article" date="2021" name="DNA Res.">
        <title>Genome analysis of Candida subhashii reveals its hybrid nature and dual mitochondrial genome conformations.</title>
        <authorList>
            <person name="Mixao V."/>
            <person name="Hegedusova E."/>
            <person name="Saus E."/>
            <person name="Pryszcz L.P."/>
            <person name="Cillingova A."/>
            <person name="Nosek J."/>
            <person name="Gabaldon T."/>
        </authorList>
    </citation>
    <scope>NUCLEOTIDE SEQUENCE [LARGE SCALE GENOMIC DNA]</scope>
    <source>
        <strain evidence="5 6">CBS 10753</strain>
    </source>
</reference>
<dbReference type="GeneID" id="73467419"/>
<comment type="caution">
    <text evidence="5">The sequence shown here is derived from an EMBL/GenBank/DDBJ whole genome shotgun (WGS) entry which is preliminary data.</text>
</comment>
<evidence type="ECO:0000256" key="1">
    <source>
        <dbReference type="ARBA" id="ARBA00023125"/>
    </source>
</evidence>
<dbReference type="GO" id="GO:0000228">
    <property type="term" value="C:nuclear chromosome"/>
    <property type="evidence" value="ECO:0007669"/>
    <property type="project" value="TreeGrafter"/>
</dbReference>
<name>A0A8J5ULB7_9ASCO</name>
<evidence type="ECO:0000313" key="5">
    <source>
        <dbReference type="EMBL" id="KAG7665793.1"/>
    </source>
</evidence>
<gene>
    <name evidence="5" type="ORF">J8A68_000618</name>
</gene>
<evidence type="ECO:0000259" key="4">
    <source>
        <dbReference type="PROSITE" id="PS51517"/>
    </source>
</evidence>